<accession>A0A401HBG2</accession>
<proteinExistence type="predicted"/>
<comment type="caution">
    <text evidence="1">The sequence shown here is derived from an EMBL/GenBank/DDBJ whole genome shotgun (WGS) entry which is preliminary data.</text>
</comment>
<organism evidence="1 2">
    <name type="scientific">Aeropyrum pernix</name>
    <dbReference type="NCBI Taxonomy" id="56636"/>
    <lineage>
        <taxon>Archaea</taxon>
        <taxon>Thermoproteota</taxon>
        <taxon>Thermoprotei</taxon>
        <taxon>Desulfurococcales</taxon>
        <taxon>Desulfurococcaceae</taxon>
        <taxon>Aeropyrum</taxon>
    </lineage>
</organism>
<evidence type="ECO:0000313" key="2">
    <source>
        <dbReference type="Proteomes" id="UP000291213"/>
    </source>
</evidence>
<protein>
    <submittedName>
        <fullName evidence="1">Uncharacterized protein</fullName>
    </submittedName>
</protein>
<name>A0A401HBG2_AERPX</name>
<reference evidence="1 2" key="1">
    <citation type="submission" date="2017-02" db="EMBL/GenBank/DDBJ databases">
        <title>isolation and characterization of a novel temperate virus Aeropyrum globular virus 1 infecting hyperthermophilic archaeon Aeropyrum.</title>
        <authorList>
            <person name="Yumiya M."/>
            <person name="Yoshida T."/>
            <person name="Sako Y."/>
        </authorList>
    </citation>
    <scope>NUCLEOTIDE SEQUENCE [LARGE SCALE GENOMIC DNA]</scope>
    <source>
        <strain evidence="1 2">YK1-12-2013</strain>
    </source>
</reference>
<sequence>MHFRLHALVMFQKTTGLRMSAKLLGLLPRSPFILVLTVPFPTAMRVTGIIGAAAPPSYLGIAPGWYPGACSGIDV</sequence>
<dbReference type="EMBL" id="BDMD01000089">
    <property type="protein sequence ID" value="GBF09720.1"/>
    <property type="molecule type" value="Genomic_DNA"/>
</dbReference>
<gene>
    <name evidence="1" type="ORF">apy_14450</name>
</gene>
<dbReference type="Proteomes" id="UP000291213">
    <property type="component" value="Unassembled WGS sequence"/>
</dbReference>
<dbReference type="AlphaFoldDB" id="A0A401HBG2"/>
<evidence type="ECO:0000313" key="1">
    <source>
        <dbReference type="EMBL" id="GBF09720.1"/>
    </source>
</evidence>